<sequence length="395" mass="43379">MEKIEGNWEGAIKVPNQPLSIIIQFSKDGGKISIPVQGLNDYPLKTVKLTDADLFFDMNIQGITITFDGKVNNDKISGTFVQQGQSFPFELTKGSKEQNEEIEAGDPVQVKLKDGTMQGLLQMPEGKGPFPVMIIIAGSGPTDRNGNSSLLPGKNNSLKMLAENLASQGIVSIRYDKRAIGQNKSLAGKEEDIRFDNFIDDAAAWVQFTKEDQRFSKVGIIGHSEGSLIGMVAANHAKADSFISIAGAGRTIDEVLLEQLETQLPPKLKLEAKDILEKLKQGKQVPTVSAELQFIFRPSVQPYIISWLRYNPQEELAKLTCPVLILNGDRDLQVPIKDAEALHQAKKDSQMLIVKNMNHILKEAPEDREGNIAAYSNPDLSLAKGLIDGIVSFLK</sequence>
<accession>A0A0U1NWG4</accession>
<reference evidence="3" key="1">
    <citation type="submission" date="2015-05" db="EMBL/GenBank/DDBJ databases">
        <authorList>
            <person name="Urmite Genomes"/>
        </authorList>
    </citation>
    <scope>NUCLEOTIDE SEQUENCE [LARGE SCALE GENOMIC DNA]</scope>
    <source>
        <strain evidence="3">LF1</strain>
    </source>
</reference>
<dbReference type="Gene3D" id="3.40.50.1820">
    <property type="entry name" value="alpha/beta hydrolase"/>
    <property type="match status" value="1"/>
</dbReference>
<dbReference type="PANTHER" id="PTHR43265">
    <property type="entry name" value="ESTERASE ESTD"/>
    <property type="match status" value="1"/>
</dbReference>
<evidence type="ECO:0000313" key="2">
    <source>
        <dbReference type="EMBL" id="CRK82366.1"/>
    </source>
</evidence>
<dbReference type="InterPro" id="IPR053145">
    <property type="entry name" value="AB_hydrolase_Est10"/>
</dbReference>
<dbReference type="SUPFAM" id="SSF53474">
    <property type="entry name" value="alpha/beta-Hydrolases"/>
    <property type="match status" value="1"/>
</dbReference>
<name>A0A0U1NWG4_9BACI</name>
<dbReference type="Pfam" id="PF12146">
    <property type="entry name" value="Hydrolase_4"/>
    <property type="match status" value="1"/>
</dbReference>
<evidence type="ECO:0000259" key="1">
    <source>
        <dbReference type="Pfam" id="PF12146"/>
    </source>
</evidence>
<dbReference type="InterPro" id="IPR022742">
    <property type="entry name" value="Hydrolase_4"/>
</dbReference>
<dbReference type="GO" id="GO:0052689">
    <property type="term" value="F:carboxylic ester hydrolase activity"/>
    <property type="evidence" value="ECO:0007669"/>
    <property type="project" value="TreeGrafter"/>
</dbReference>
<dbReference type="PANTHER" id="PTHR43265:SF1">
    <property type="entry name" value="ESTERASE ESTD"/>
    <property type="match status" value="1"/>
</dbReference>
<dbReference type="OrthoDB" id="9809549at2"/>
<dbReference type="STRING" id="1499688.BN000_02290"/>
<feature type="domain" description="Serine aminopeptidase S33" evidence="1">
    <location>
        <begin position="159"/>
        <end position="359"/>
    </location>
</feature>
<evidence type="ECO:0000313" key="3">
    <source>
        <dbReference type="Proteomes" id="UP000199087"/>
    </source>
</evidence>
<gene>
    <name evidence="2" type="ORF">BN000_02290</name>
</gene>
<dbReference type="EMBL" id="CVRB01000002">
    <property type="protein sequence ID" value="CRK82366.1"/>
    <property type="molecule type" value="Genomic_DNA"/>
</dbReference>
<keyword evidence="3" id="KW-1185">Reference proteome</keyword>
<dbReference type="AlphaFoldDB" id="A0A0U1NWG4"/>
<protein>
    <recommendedName>
        <fullName evidence="1">Serine aminopeptidase S33 domain-containing protein</fullName>
    </recommendedName>
</protein>
<proteinExistence type="predicted"/>
<dbReference type="Proteomes" id="UP000199087">
    <property type="component" value="Unassembled WGS sequence"/>
</dbReference>
<dbReference type="RefSeq" id="WP_090634262.1">
    <property type="nucleotide sequence ID" value="NZ_CVRB01000002.1"/>
</dbReference>
<dbReference type="InterPro" id="IPR029058">
    <property type="entry name" value="AB_hydrolase_fold"/>
</dbReference>
<organism evidence="2 3">
    <name type="scientific">Neobacillus massiliamazoniensis</name>
    <dbReference type="NCBI Taxonomy" id="1499688"/>
    <lineage>
        <taxon>Bacteria</taxon>
        <taxon>Bacillati</taxon>
        <taxon>Bacillota</taxon>
        <taxon>Bacilli</taxon>
        <taxon>Bacillales</taxon>
        <taxon>Bacillaceae</taxon>
        <taxon>Neobacillus</taxon>
    </lineage>
</organism>